<keyword evidence="2" id="KW-1185">Reference proteome</keyword>
<organism evidence="1 2">
    <name type="scientific">Cardiocondyla obscurior</name>
    <dbReference type="NCBI Taxonomy" id="286306"/>
    <lineage>
        <taxon>Eukaryota</taxon>
        <taxon>Metazoa</taxon>
        <taxon>Ecdysozoa</taxon>
        <taxon>Arthropoda</taxon>
        <taxon>Hexapoda</taxon>
        <taxon>Insecta</taxon>
        <taxon>Pterygota</taxon>
        <taxon>Neoptera</taxon>
        <taxon>Endopterygota</taxon>
        <taxon>Hymenoptera</taxon>
        <taxon>Apocrita</taxon>
        <taxon>Aculeata</taxon>
        <taxon>Formicoidea</taxon>
        <taxon>Formicidae</taxon>
        <taxon>Myrmicinae</taxon>
        <taxon>Cardiocondyla</taxon>
    </lineage>
</organism>
<protein>
    <submittedName>
        <fullName evidence="1">Uncharacterized protein</fullName>
    </submittedName>
</protein>
<dbReference type="EMBL" id="JADYXP020000018">
    <property type="protein sequence ID" value="KAL0106595.1"/>
    <property type="molecule type" value="Genomic_DNA"/>
</dbReference>
<proteinExistence type="predicted"/>
<name>A0AAW2EUJ1_9HYME</name>
<gene>
    <name evidence="1" type="ORF">PUN28_016351</name>
</gene>
<evidence type="ECO:0000313" key="1">
    <source>
        <dbReference type="EMBL" id="KAL0106595.1"/>
    </source>
</evidence>
<comment type="caution">
    <text evidence="1">The sequence shown here is derived from an EMBL/GenBank/DDBJ whole genome shotgun (WGS) entry which is preliminary data.</text>
</comment>
<accession>A0AAW2EUJ1</accession>
<dbReference type="Proteomes" id="UP001430953">
    <property type="component" value="Unassembled WGS sequence"/>
</dbReference>
<reference evidence="1 2" key="1">
    <citation type="submission" date="2023-03" db="EMBL/GenBank/DDBJ databases">
        <title>High recombination rates correlate with genetic variation in Cardiocondyla obscurior ants.</title>
        <authorList>
            <person name="Errbii M."/>
        </authorList>
    </citation>
    <scope>NUCLEOTIDE SEQUENCE [LARGE SCALE GENOMIC DNA]</scope>
    <source>
        <strain evidence="1">Alpha-2009</strain>
        <tissue evidence="1">Whole body</tissue>
    </source>
</reference>
<evidence type="ECO:0000313" key="2">
    <source>
        <dbReference type="Proteomes" id="UP001430953"/>
    </source>
</evidence>
<sequence>MRFFFFCRRVRWTGVFSNTNDSVTLGSKETSLSGRDKPLCWRIEQHRSFHPLFSLSLSLSLFLVHSSFFVSLVPSSQPAFPSRERFGSHYRGTFERKLIARKLEPQRLI</sequence>
<dbReference type="AlphaFoldDB" id="A0AAW2EUJ1"/>